<feature type="domain" description="GGDEF" evidence="4">
    <location>
        <begin position="575"/>
        <end position="708"/>
    </location>
</feature>
<sequence>MTSLPSVPSPAKLVRAFFRAIPAAVALATFVHLARGGFRGLHTLGWTEAALVVGLLVGIGMAAWRRAMRSSVGAIIDMRDDLELGGGLISAAFIVVAIGGTELFPIVYLLMAFLVAFLPRNAGMTLLGVALVYDGLVTLGGPVVNVTSFLTHTLFLALFAGLYHLVLSARMAVAKRAESDAVQKRIREVEERARTFRLVSSGTQDSFSGMSSDEKWLVASVKEIEGAVHAALEIAETGLRTDTCAAFLLTSDDRSLKLYDCRSPTERVQREKFNAGEGIIGGVLKRRAPVRMNSPQGLKGVTYYESGGPTVQALLAVPILEGSGLVRGVLVADKLKNEPFTDQDEKLLTTIAGEVLRSIEVERVMSYIRKTRDEKDRFFRAIEELNRAGSPDQVFVAVLESTRQLAGLDFCAVTLVSEQEGKRVHRVVRMSGVTAQGKAMEGRTFPDNNGLVANVVRYGAPLPGRDIKAMDRQVIFDEETQVRGLGALKIFPLVAGDRILGTLVAGSRKKAAFEQDVLRMIEVIAIQAAQAVLRAQLYEQMEKMATTDGLTGLLNHRTFQSRADEILAQARRYNRKCSIVLTDVDHFKNVNDTYGHPTGDQVLKGVARIIKTLARDTDVVARYGGEEFVMVMPETDAHGAKVIAERIREAVMAEVFQTEMGPLRITMSLGISTFPDNGQEKQQLIDLSDQCLYHSKRNGRNQAVTVAQMQGGRKLQAVAE</sequence>
<feature type="transmembrane region" description="Helical" evidence="3">
    <location>
        <begin position="16"/>
        <end position="34"/>
    </location>
</feature>
<dbReference type="InterPro" id="IPR003018">
    <property type="entry name" value="GAF"/>
</dbReference>
<dbReference type="GO" id="GO:0052621">
    <property type="term" value="F:diguanylate cyclase activity"/>
    <property type="evidence" value="ECO:0007669"/>
    <property type="project" value="UniProtKB-EC"/>
</dbReference>
<dbReference type="SUPFAM" id="SSF55073">
    <property type="entry name" value="Nucleotide cyclase"/>
    <property type="match status" value="1"/>
</dbReference>
<feature type="transmembrane region" description="Helical" evidence="3">
    <location>
        <begin position="46"/>
        <end position="64"/>
    </location>
</feature>
<dbReference type="PANTHER" id="PTHR45138:SF9">
    <property type="entry name" value="DIGUANYLATE CYCLASE DGCM-RELATED"/>
    <property type="match status" value="1"/>
</dbReference>
<dbReference type="InterPro" id="IPR029787">
    <property type="entry name" value="Nucleotide_cyclase"/>
</dbReference>
<dbReference type="SMART" id="SM00267">
    <property type="entry name" value="GGDEF"/>
    <property type="match status" value="1"/>
</dbReference>
<dbReference type="InterPro" id="IPR043128">
    <property type="entry name" value="Rev_trsase/Diguanyl_cyclase"/>
</dbReference>
<comment type="caution">
    <text evidence="5">The sequence shown here is derived from an EMBL/GenBank/DDBJ whole genome shotgun (WGS) entry which is preliminary data.</text>
</comment>
<dbReference type="CDD" id="cd01949">
    <property type="entry name" value="GGDEF"/>
    <property type="match status" value="1"/>
</dbReference>
<evidence type="ECO:0000313" key="5">
    <source>
        <dbReference type="EMBL" id="RKG73581.1"/>
    </source>
</evidence>
<dbReference type="Gene3D" id="3.30.450.40">
    <property type="match status" value="2"/>
</dbReference>
<dbReference type="PANTHER" id="PTHR45138">
    <property type="entry name" value="REGULATORY COMPONENTS OF SENSORY TRANSDUCTION SYSTEM"/>
    <property type="match status" value="1"/>
</dbReference>
<dbReference type="FunFam" id="3.30.70.270:FF:000001">
    <property type="entry name" value="Diguanylate cyclase domain protein"/>
    <property type="match status" value="1"/>
</dbReference>
<dbReference type="SUPFAM" id="SSF55781">
    <property type="entry name" value="GAF domain-like"/>
    <property type="match status" value="2"/>
</dbReference>
<protein>
    <recommendedName>
        <fullName evidence="1">diguanylate cyclase</fullName>
        <ecNumber evidence="1">2.7.7.65</ecNumber>
    </recommendedName>
</protein>
<reference evidence="6" key="1">
    <citation type="submission" date="2018-09" db="EMBL/GenBank/DDBJ databases">
        <authorList>
            <person name="Livingstone P.G."/>
            <person name="Whitworth D.E."/>
        </authorList>
    </citation>
    <scope>NUCLEOTIDE SEQUENCE [LARGE SCALE GENOMIC DNA]</scope>
    <source>
        <strain evidence="6">CA054A</strain>
    </source>
</reference>
<dbReference type="Pfam" id="PF13185">
    <property type="entry name" value="GAF_2"/>
    <property type="match status" value="2"/>
</dbReference>
<evidence type="ECO:0000313" key="6">
    <source>
        <dbReference type="Proteomes" id="UP000268094"/>
    </source>
</evidence>
<proteinExistence type="predicted"/>
<feature type="transmembrane region" description="Helical" evidence="3">
    <location>
        <begin position="124"/>
        <end position="143"/>
    </location>
</feature>
<keyword evidence="3" id="KW-1133">Transmembrane helix</keyword>
<accession>A0A3A8I5K8</accession>
<dbReference type="AlphaFoldDB" id="A0A3A8I5K8"/>
<feature type="transmembrane region" description="Helical" evidence="3">
    <location>
        <begin position="84"/>
        <end position="117"/>
    </location>
</feature>
<evidence type="ECO:0000259" key="4">
    <source>
        <dbReference type="PROSITE" id="PS50887"/>
    </source>
</evidence>
<dbReference type="InterPro" id="IPR029016">
    <property type="entry name" value="GAF-like_dom_sf"/>
</dbReference>
<feature type="transmembrane region" description="Helical" evidence="3">
    <location>
        <begin position="149"/>
        <end position="167"/>
    </location>
</feature>
<dbReference type="SMART" id="SM00065">
    <property type="entry name" value="GAF"/>
    <property type="match status" value="2"/>
</dbReference>
<dbReference type="PROSITE" id="PS50887">
    <property type="entry name" value="GGDEF"/>
    <property type="match status" value="1"/>
</dbReference>
<dbReference type="OrthoDB" id="9759607at2"/>
<name>A0A3A8I5K8_9BACT</name>
<organism evidence="5 6">
    <name type="scientific">Corallococcus terminator</name>
    <dbReference type="NCBI Taxonomy" id="2316733"/>
    <lineage>
        <taxon>Bacteria</taxon>
        <taxon>Pseudomonadati</taxon>
        <taxon>Myxococcota</taxon>
        <taxon>Myxococcia</taxon>
        <taxon>Myxococcales</taxon>
        <taxon>Cystobacterineae</taxon>
        <taxon>Myxococcaceae</taxon>
        <taxon>Corallococcus</taxon>
    </lineage>
</organism>
<keyword evidence="6" id="KW-1185">Reference proteome</keyword>
<evidence type="ECO:0000256" key="2">
    <source>
        <dbReference type="ARBA" id="ARBA00034247"/>
    </source>
</evidence>
<dbReference type="InterPro" id="IPR050469">
    <property type="entry name" value="Diguanylate_Cyclase"/>
</dbReference>
<evidence type="ECO:0000256" key="1">
    <source>
        <dbReference type="ARBA" id="ARBA00012528"/>
    </source>
</evidence>
<dbReference type="EMBL" id="RAVZ01000405">
    <property type="protein sequence ID" value="RKG73581.1"/>
    <property type="molecule type" value="Genomic_DNA"/>
</dbReference>
<gene>
    <name evidence="5" type="ORF">D7V88_36235</name>
</gene>
<keyword evidence="3" id="KW-0812">Transmembrane</keyword>
<dbReference type="Pfam" id="PF00990">
    <property type="entry name" value="GGDEF"/>
    <property type="match status" value="1"/>
</dbReference>
<comment type="catalytic activity">
    <reaction evidence="2">
        <text>2 GTP = 3',3'-c-di-GMP + 2 diphosphate</text>
        <dbReference type="Rhea" id="RHEA:24898"/>
        <dbReference type="ChEBI" id="CHEBI:33019"/>
        <dbReference type="ChEBI" id="CHEBI:37565"/>
        <dbReference type="ChEBI" id="CHEBI:58805"/>
        <dbReference type="EC" id="2.7.7.65"/>
    </reaction>
</comment>
<evidence type="ECO:0000256" key="3">
    <source>
        <dbReference type="SAM" id="Phobius"/>
    </source>
</evidence>
<dbReference type="Gene3D" id="3.30.70.270">
    <property type="match status" value="1"/>
</dbReference>
<dbReference type="InterPro" id="IPR000160">
    <property type="entry name" value="GGDEF_dom"/>
</dbReference>
<dbReference type="RefSeq" id="WP_120545153.1">
    <property type="nucleotide sequence ID" value="NZ_RAVZ01000405.1"/>
</dbReference>
<dbReference type="EC" id="2.7.7.65" evidence="1"/>
<dbReference type="NCBIfam" id="TIGR00254">
    <property type="entry name" value="GGDEF"/>
    <property type="match status" value="1"/>
</dbReference>
<keyword evidence="3" id="KW-0472">Membrane</keyword>
<dbReference type="Proteomes" id="UP000268094">
    <property type="component" value="Unassembled WGS sequence"/>
</dbReference>